<organism evidence="2 3">
    <name type="scientific">Corynebacterium variabile (strain DSM 44702 / CIP 107183 / JCM 12073 / NCIMB 30131)</name>
    <name type="common">Corynebacterium mooreparkense</name>
    <dbReference type="NCBI Taxonomy" id="858619"/>
    <lineage>
        <taxon>Bacteria</taxon>
        <taxon>Bacillati</taxon>
        <taxon>Actinomycetota</taxon>
        <taxon>Actinomycetes</taxon>
        <taxon>Mycobacteriales</taxon>
        <taxon>Corynebacteriaceae</taxon>
        <taxon>Corynebacterium</taxon>
    </lineage>
</organism>
<gene>
    <name evidence="2" type="ordered locus">CVAR_0794</name>
</gene>
<feature type="compositionally biased region" description="Polar residues" evidence="1">
    <location>
        <begin position="12"/>
        <end position="21"/>
    </location>
</feature>
<name>G0HB22_CORVD</name>
<evidence type="ECO:0000256" key="1">
    <source>
        <dbReference type="SAM" id="MobiDB-lite"/>
    </source>
</evidence>
<reference evidence="2 3" key="1">
    <citation type="journal article" date="2011" name="BMC Genomics">
        <title>Complete genome sequence of Corynebacterium variabile DSM 44702 isolated from the surface of smear-ripened cheeses and insights into cheese ripening and flavor generation.</title>
        <authorList>
            <person name="Schroeder J."/>
            <person name="Maus I."/>
            <person name="Trost E."/>
            <person name="Tauch A."/>
        </authorList>
    </citation>
    <scope>NUCLEOTIDE SEQUENCE [LARGE SCALE GENOMIC DNA]</scope>
    <source>
        <strain evidence="3">DSM 44702 / JCM 12073 / NCIMB 30131</strain>
    </source>
</reference>
<evidence type="ECO:0000313" key="2">
    <source>
        <dbReference type="EMBL" id="AEK36147.1"/>
    </source>
</evidence>
<feature type="region of interest" description="Disordered" evidence="1">
    <location>
        <begin position="249"/>
        <end position="270"/>
    </location>
</feature>
<dbReference type="HOGENOM" id="CLU_764439_0_0_11"/>
<dbReference type="KEGG" id="cva:CVAR_0794"/>
<feature type="region of interest" description="Disordered" evidence="1">
    <location>
        <begin position="1"/>
        <end position="21"/>
    </location>
</feature>
<dbReference type="Proteomes" id="UP000006659">
    <property type="component" value="Chromosome"/>
</dbReference>
<sequence length="362" mass="38986">MTNHGMEAIMDSGNSSVTAHTSTWSVDEQGIDALELEASRGVLENLRTLLYGERMWKLIEPQIIQSEMNFKKWIEESDGKYTGDRVNLEITGTSTEELFGTLAQVLGGVMLEGEERKQSYLEGALPANPEHYCFSPEGPGGVETMGGLPTVTFPAYVEEDQVPDYIRGMIDTSYDVSRVGSSVLRDGSTQCYVLQQFRDVEGGMEISLDIFYPAACPSWVVEHHLKHYTVEFRNGVRLATAARRAEAEAAAAEQDSAPVETSAAPAAGIDGTWRIEGSAAGTKREFDLTLTTEGNAAQGTISAPDGRGADFSGGRVDGTTVTFKANLGMKVTFTLEFDGDSLTGKMKPGLLPGTGVTGQRVS</sequence>
<dbReference type="RefSeq" id="WP_014009335.1">
    <property type="nucleotide sequence ID" value="NC_015859.1"/>
</dbReference>
<dbReference type="EMBL" id="CP002917">
    <property type="protein sequence ID" value="AEK36147.1"/>
    <property type="molecule type" value="Genomic_DNA"/>
</dbReference>
<proteinExistence type="predicted"/>
<protein>
    <submittedName>
        <fullName evidence="2">Uncharacterized protein</fullName>
    </submittedName>
</protein>
<evidence type="ECO:0000313" key="3">
    <source>
        <dbReference type="Proteomes" id="UP000006659"/>
    </source>
</evidence>
<accession>G0HB22</accession>
<dbReference type="AlphaFoldDB" id="G0HB22"/>